<evidence type="ECO:0000256" key="1">
    <source>
        <dbReference type="SAM" id="MobiDB-lite"/>
    </source>
</evidence>
<evidence type="ECO:0000313" key="3">
    <source>
        <dbReference type="Proteomes" id="UP000053599"/>
    </source>
</evidence>
<feature type="region of interest" description="Disordered" evidence="1">
    <location>
        <begin position="294"/>
        <end position="314"/>
    </location>
</feature>
<dbReference type="Proteomes" id="UP000053599">
    <property type="component" value="Unassembled WGS sequence"/>
</dbReference>
<dbReference type="AlphaFoldDB" id="A0A0D1YP98"/>
<organism evidence="2 3">
    <name type="scientific">Exophiala sideris</name>
    <dbReference type="NCBI Taxonomy" id="1016849"/>
    <lineage>
        <taxon>Eukaryota</taxon>
        <taxon>Fungi</taxon>
        <taxon>Dikarya</taxon>
        <taxon>Ascomycota</taxon>
        <taxon>Pezizomycotina</taxon>
        <taxon>Eurotiomycetes</taxon>
        <taxon>Chaetothyriomycetidae</taxon>
        <taxon>Chaetothyriales</taxon>
        <taxon>Herpotrichiellaceae</taxon>
        <taxon>Exophiala</taxon>
    </lineage>
</organism>
<accession>A0A0D1YP98</accession>
<gene>
    <name evidence="2" type="ORF">PV11_05080</name>
</gene>
<feature type="region of interest" description="Disordered" evidence="1">
    <location>
        <begin position="248"/>
        <end position="281"/>
    </location>
</feature>
<reference evidence="2 3" key="1">
    <citation type="submission" date="2015-01" db="EMBL/GenBank/DDBJ databases">
        <title>The Genome Sequence of Exophiala sideris CBS121828.</title>
        <authorList>
            <consortium name="The Broad Institute Genomics Platform"/>
            <person name="Cuomo C."/>
            <person name="de Hoog S."/>
            <person name="Gorbushina A."/>
            <person name="Stielow B."/>
            <person name="Teixiera M."/>
            <person name="Abouelleil A."/>
            <person name="Chapman S.B."/>
            <person name="Priest M."/>
            <person name="Young S.K."/>
            <person name="Wortman J."/>
            <person name="Nusbaum C."/>
            <person name="Birren B."/>
        </authorList>
    </citation>
    <scope>NUCLEOTIDE SEQUENCE [LARGE SCALE GENOMIC DNA]</scope>
    <source>
        <strain evidence="2 3">CBS 121828</strain>
    </source>
</reference>
<feature type="compositionally biased region" description="Basic and acidic residues" evidence="1">
    <location>
        <begin position="267"/>
        <end position="279"/>
    </location>
</feature>
<protein>
    <submittedName>
        <fullName evidence="2">Uncharacterized protein</fullName>
    </submittedName>
</protein>
<name>A0A0D1YP98_9EURO</name>
<sequence length="314" mass="35897">MASSKTPGANAQTVELTERGHFNRWWRAFKVAAKEKEVFDLFIGAESVLQEPDLNDMRDITLNEYNIAYDQWVVNNKHVRVARALLADWIDPDDYDEVREMNLFDAIRYFQIVYQDDDVVALETAEKDFAELNFDAGESVKAFIHKVRTIQEDIIDARGTCSDMTVMNKITRSLPADRFSNFLSEINSFNGTMQHHGAKSMQLDQYIGRLVFHEARLRRTASSMQSDGQVKCTFEPCGKWGHAEDECEMKDSRLPPGNDTSMGDDSTPERDEGVKKGSKVDLATLRRQFNDLEEQLLELEEQQQQSATEDGMSD</sequence>
<dbReference type="EMBL" id="KN846952">
    <property type="protein sequence ID" value="KIV83019.1"/>
    <property type="molecule type" value="Genomic_DNA"/>
</dbReference>
<evidence type="ECO:0000313" key="2">
    <source>
        <dbReference type="EMBL" id="KIV83019.1"/>
    </source>
</evidence>
<proteinExistence type="predicted"/>
<dbReference type="HOGENOM" id="CLU_885761_0_0_1"/>
<dbReference type="OrthoDB" id="10600531at2759"/>